<feature type="non-terminal residue" evidence="1">
    <location>
        <position position="482"/>
    </location>
</feature>
<protein>
    <submittedName>
        <fullName evidence="1">13966_t:CDS:1</fullName>
    </submittedName>
</protein>
<dbReference type="Proteomes" id="UP000789525">
    <property type="component" value="Unassembled WGS sequence"/>
</dbReference>
<evidence type="ECO:0000313" key="1">
    <source>
        <dbReference type="EMBL" id="CAG8587301.1"/>
    </source>
</evidence>
<keyword evidence="2" id="KW-1185">Reference proteome</keyword>
<name>A0ACA9MHM7_9GLOM</name>
<proteinExistence type="predicted"/>
<evidence type="ECO:0000313" key="2">
    <source>
        <dbReference type="Proteomes" id="UP000789525"/>
    </source>
</evidence>
<dbReference type="EMBL" id="CAJVPT010012398">
    <property type="protein sequence ID" value="CAG8587301.1"/>
    <property type="molecule type" value="Genomic_DNA"/>
</dbReference>
<reference evidence="1" key="1">
    <citation type="submission" date="2021-06" db="EMBL/GenBank/DDBJ databases">
        <authorList>
            <person name="Kallberg Y."/>
            <person name="Tangrot J."/>
            <person name="Rosling A."/>
        </authorList>
    </citation>
    <scope>NUCLEOTIDE SEQUENCE</scope>
    <source>
        <strain evidence="1">CL356</strain>
    </source>
</reference>
<comment type="caution">
    <text evidence="1">The sequence shown here is derived from an EMBL/GenBank/DDBJ whole genome shotgun (WGS) entry which is preliminary data.</text>
</comment>
<sequence>MSGQSSSAGDKKTQSRIAAALQAILQRLPLISHIVMLILALYGPTQFQYQVAFVFFTLHIVLVSSQFRTAYGVIRCLYYIRQHYQTNWWNYYLEHSKNAHPSALETTHTPKTLPHLIVIPSYKESVATLTQTLSILASHPIAKATYKICLAMEEREAGSRAKGESLRAQFQDSFLDISVSVHPSGLPGEYLLSTPEKRERMMFVPPIIFDRNQADVPGITRITDIIGIGGIYPSSLVKIPTSAYSVSVGLAVQIGFWDTGADAIGEDMHMFCKSLLDMRGHLHVETIYSPASQCNVIGPRPQFGTQSKWQRFMGDSRARWTQGVRHLWGSLDTAYVWSRFLTGDFGVSPQREAEHRLARLEMRKHIQQDRINNLDATDRYASDSDYNVNDYFSRSKTTRVRLQVRTEEASEMDMYRKKGGSHLPGRHVSRLPAWAHSPGVMDTESSASSFISGDTSPPSPIDTQSDYSFSSVGDDGSPTNID</sequence>
<accession>A0ACA9MHM7</accession>
<organism evidence="1 2">
    <name type="scientific">Acaulospora colombiana</name>
    <dbReference type="NCBI Taxonomy" id="27376"/>
    <lineage>
        <taxon>Eukaryota</taxon>
        <taxon>Fungi</taxon>
        <taxon>Fungi incertae sedis</taxon>
        <taxon>Mucoromycota</taxon>
        <taxon>Glomeromycotina</taxon>
        <taxon>Glomeromycetes</taxon>
        <taxon>Diversisporales</taxon>
        <taxon>Acaulosporaceae</taxon>
        <taxon>Acaulospora</taxon>
    </lineage>
</organism>
<gene>
    <name evidence="1" type="ORF">ACOLOM_LOCUS6195</name>
</gene>